<reference evidence="1 2" key="1">
    <citation type="journal article" date="2019" name="Arch. Virol.">
        <title>A novel jumbo Tenacibaculum maritimum lytic phage with head-fiber-like appendages.</title>
        <authorList>
            <person name="Kawato Y."/>
            <person name="Istiqomah I."/>
            <person name="Gaafar A.Y."/>
            <person name="Hanaoka M."/>
            <person name="Ishimaru K."/>
            <person name="Yasuike M."/>
            <person name="Nishiki I."/>
            <person name="Nakamura Y."/>
            <person name="Fujiwara A."/>
            <person name="Nakai T."/>
        </authorList>
    </citation>
    <scope>NUCLEOTIDE SEQUENCE [LARGE SCALE GENOMIC DNA]</scope>
    <source>
        <strain evidence="1 2">PTm5</strain>
    </source>
</reference>
<dbReference type="Proteomes" id="UP000424080">
    <property type="component" value="Segment"/>
</dbReference>
<protein>
    <submittedName>
        <fullName evidence="1">Uncharacterized protein</fullName>
    </submittedName>
</protein>
<evidence type="ECO:0000313" key="1">
    <source>
        <dbReference type="EMBL" id="BBI90741.1"/>
    </source>
</evidence>
<dbReference type="EMBL" id="AP019525">
    <property type="protein sequence ID" value="BBI90741.1"/>
    <property type="molecule type" value="Genomic_DNA"/>
</dbReference>
<proteinExistence type="predicted"/>
<evidence type="ECO:0000313" key="2">
    <source>
        <dbReference type="Proteomes" id="UP000424080"/>
    </source>
</evidence>
<name>A0A5S9BZ97_9CAUD</name>
<sequence length="245" mass="28129">MATVKLKHDFFHIALASFISDFSKNIQPYRELINGKVPVSIINTGDEVFLSTMLFKTDEDRKKLYSHNPRISFSVNGISPRFDEVSSPHVLGRVTTKNESTEMDVNSRANVRGIPATVVMSYEMIMSNIDQYFKFVDVMLTIFSYDQVFEFVYGGTVHRGSYRISSDDYTPDVNFSLGHDTEKRRRILTNSLDVKLKFPSFDVYSANGNPSEIFDENQKMNKLVHNVYINGNEDLVSRRFITKSK</sequence>
<organism evidence="1 2">
    <name type="scientific">Tenacibaculum phage PTm5</name>
    <dbReference type="NCBI Taxonomy" id="2547426"/>
    <lineage>
        <taxon>Viruses</taxon>
        <taxon>Duplodnaviria</taxon>
        <taxon>Heunggongvirae</taxon>
        <taxon>Uroviricota</taxon>
        <taxon>Caudoviricetes</taxon>
        <taxon>Shirahamavirus</taxon>
        <taxon>Shirahamavirus PTm1</taxon>
    </lineage>
</organism>
<accession>A0A5S9BZ97</accession>